<dbReference type="InterPro" id="IPR036271">
    <property type="entry name" value="Tet_transcr_reg_TetR-rel_C_sf"/>
</dbReference>
<dbReference type="Pfam" id="PF14246">
    <property type="entry name" value="TetR_C_7"/>
    <property type="match status" value="1"/>
</dbReference>
<keyword evidence="1" id="KW-0805">Transcription regulation</keyword>
<evidence type="ECO:0000259" key="6">
    <source>
        <dbReference type="PROSITE" id="PS50977"/>
    </source>
</evidence>
<dbReference type="AlphaFoldDB" id="A0A975XGM2"/>
<dbReference type="Gene3D" id="1.10.357.10">
    <property type="entry name" value="Tetracycline Repressor, domain 2"/>
    <property type="match status" value="1"/>
</dbReference>
<evidence type="ECO:0000256" key="1">
    <source>
        <dbReference type="ARBA" id="ARBA00023015"/>
    </source>
</evidence>
<keyword evidence="3" id="KW-0804">Transcription</keyword>
<dbReference type="InterPro" id="IPR039536">
    <property type="entry name" value="TetR_C_Proteobacteria"/>
</dbReference>
<dbReference type="Pfam" id="PF00440">
    <property type="entry name" value="TetR_N"/>
    <property type="match status" value="1"/>
</dbReference>
<dbReference type="PANTHER" id="PTHR30055">
    <property type="entry name" value="HTH-TYPE TRANSCRIPTIONAL REGULATOR RUTR"/>
    <property type="match status" value="1"/>
</dbReference>
<dbReference type="PROSITE" id="PS50977">
    <property type="entry name" value="HTH_TETR_2"/>
    <property type="match status" value="1"/>
</dbReference>
<dbReference type="PRINTS" id="PR00455">
    <property type="entry name" value="HTHTETR"/>
</dbReference>
<dbReference type="InterPro" id="IPR050109">
    <property type="entry name" value="HTH-type_TetR-like_transc_reg"/>
</dbReference>
<evidence type="ECO:0000256" key="4">
    <source>
        <dbReference type="PROSITE-ProRule" id="PRU00335"/>
    </source>
</evidence>
<protein>
    <submittedName>
        <fullName evidence="7">Transcriptional regulator</fullName>
    </submittedName>
</protein>
<name>A0A975XGM2_9BURK</name>
<dbReference type="GO" id="GO:0003700">
    <property type="term" value="F:DNA-binding transcription factor activity"/>
    <property type="evidence" value="ECO:0007669"/>
    <property type="project" value="TreeGrafter"/>
</dbReference>
<dbReference type="GO" id="GO:0000976">
    <property type="term" value="F:transcription cis-regulatory region binding"/>
    <property type="evidence" value="ECO:0007669"/>
    <property type="project" value="TreeGrafter"/>
</dbReference>
<evidence type="ECO:0000313" key="8">
    <source>
        <dbReference type="Proteomes" id="UP000256297"/>
    </source>
</evidence>
<feature type="DNA-binding region" description="H-T-H motif" evidence="4">
    <location>
        <begin position="57"/>
        <end position="76"/>
    </location>
</feature>
<feature type="domain" description="HTH tetR-type" evidence="6">
    <location>
        <begin position="34"/>
        <end position="94"/>
    </location>
</feature>
<dbReference type="SUPFAM" id="SSF46689">
    <property type="entry name" value="Homeodomain-like"/>
    <property type="match status" value="1"/>
</dbReference>
<evidence type="ECO:0000256" key="2">
    <source>
        <dbReference type="ARBA" id="ARBA00023125"/>
    </source>
</evidence>
<organism evidence="7 8">
    <name type="scientific">Cupriavidus taiwanensis</name>
    <dbReference type="NCBI Taxonomy" id="164546"/>
    <lineage>
        <taxon>Bacteria</taxon>
        <taxon>Pseudomonadati</taxon>
        <taxon>Pseudomonadota</taxon>
        <taxon>Betaproteobacteria</taxon>
        <taxon>Burkholderiales</taxon>
        <taxon>Burkholderiaceae</taxon>
        <taxon>Cupriavidus</taxon>
    </lineage>
</organism>
<dbReference type="EMBL" id="OFSP01000039">
    <property type="protein sequence ID" value="SOY68895.1"/>
    <property type="molecule type" value="Genomic_DNA"/>
</dbReference>
<reference evidence="7 8" key="1">
    <citation type="submission" date="2018-01" db="EMBL/GenBank/DDBJ databases">
        <authorList>
            <person name="Clerissi C."/>
        </authorList>
    </citation>
    <scope>NUCLEOTIDE SEQUENCE [LARGE SCALE GENOMIC DNA]</scope>
    <source>
        <strain evidence="7">Cupriavidus taiwanensis STM 3521</strain>
    </source>
</reference>
<keyword evidence="2 4" id="KW-0238">DNA-binding</keyword>
<evidence type="ECO:0000256" key="5">
    <source>
        <dbReference type="SAM" id="MobiDB-lite"/>
    </source>
</evidence>
<evidence type="ECO:0000256" key="3">
    <source>
        <dbReference type="ARBA" id="ARBA00023163"/>
    </source>
</evidence>
<dbReference type="InterPro" id="IPR009057">
    <property type="entry name" value="Homeodomain-like_sf"/>
</dbReference>
<comment type="caution">
    <text evidence="7">The sequence shown here is derived from an EMBL/GenBank/DDBJ whole genome shotgun (WGS) entry which is preliminary data.</text>
</comment>
<feature type="region of interest" description="Disordered" evidence="5">
    <location>
        <begin position="12"/>
        <end position="34"/>
    </location>
</feature>
<dbReference type="InterPro" id="IPR001647">
    <property type="entry name" value="HTH_TetR"/>
</dbReference>
<accession>A0A975XGM2</accession>
<dbReference type="FunFam" id="1.10.10.60:FF:000141">
    <property type="entry name" value="TetR family transcriptional regulator"/>
    <property type="match status" value="1"/>
</dbReference>
<proteinExistence type="predicted"/>
<dbReference type="PANTHER" id="PTHR30055:SF146">
    <property type="entry name" value="HTH-TYPE TRANSCRIPTIONAL DUAL REGULATOR CECR"/>
    <property type="match status" value="1"/>
</dbReference>
<sequence length="227" mass="24559">MCVSYNELSIPLNQPMARSPAPDPKPQRGRPRDPERVRRILEAAQRHFNEHGLERASVDAIAADAGVSKMTVYSNFGSKERLFQAVVRDRTATVVAGFPGAGALDPDQPEKALLAIGARFLALARGDALGALRAVYGVAGAQPEVCRALYKDGPERVNGELAAYLRRADAAGTLKVRNPLQAADLFLSMFLGSGHIRGLLKLEMPDTRENRALLREAVRVFLAAYGA</sequence>
<dbReference type="SUPFAM" id="SSF48498">
    <property type="entry name" value="Tetracyclin repressor-like, C-terminal domain"/>
    <property type="match status" value="1"/>
</dbReference>
<dbReference type="Proteomes" id="UP000256297">
    <property type="component" value="Chromosome CBM2589_a"/>
</dbReference>
<gene>
    <name evidence="7" type="ORF">CBM2589_A90365</name>
</gene>
<evidence type="ECO:0000313" key="7">
    <source>
        <dbReference type="EMBL" id="SOY68895.1"/>
    </source>
</evidence>